<gene>
    <name evidence="2" type="ORF">ACEZDE_26695</name>
</gene>
<protein>
    <recommendedName>
        <fullName evidence="4">WXG100 family type VII secretion target</fullName>
    </recommendedName>
</protein>
<name>A0ABV6W2P7_9ACTN</name>
<evidence type="ECO:0000313" key="2">
    <source>
        <dbReference type="EMBL" id="MFC1420203.1"/>
    </source>
</evidence>
<evidence type="ECO:0000313" key="3">
    <source>
        <dbReference type="Proteomes" id="UP001592531"/>
    </source>
</evidence>
<reference evidence="2 3" key="1">
    <citation type="submission" date="2024-09" db="EMBL/GenBank/DDBJ databases">
        <authorList>
            <person name="Lee S.D."/>
        </authorList>
    </citation>
    <scope>NUCLEOTIDE SEQUENCE [LARGE SCALE GENOMIC DNA]</scope>
    <source>
        <strain evidence="2 3">N8-3</strain>
    </source>
</reference>
<feature type="compositionally biased region" description="Gly residues" evidence="1">
    <location>
        <begin position="95"/>
        <end position="104"/>
    </location>
</feature>
<keyword evidence="3" id="KW-1185">Reference proteome</keyword>
<comment type="caution">
    <text evidence="2">The sequence shown here is derived from an EMBL/GenBank/DDBJ whole genome shotgun (WGS) entry which is preliminary data.</text>
</comment>
<evidence type="ECO:0000256" key="1">
    <source>
        <dbReference type="SAM" id="MobiDB-lite"/>
    </source>
</evidence>
<dbReference type="EMBL" id="JBHFAB010000024">
    <property type="protein sequence ID" value="MFC1420203.1"/>
    <property type="molecule type" value="Genomic_DNA"/>
</dbReference>
<evidence type="ECO:0008006" key="4">
    <source>
        <dbReference type="Google" id="ProtNLM"/>
    </source>
</evidence>
<feature type="compositionally biased region" description="Gly residues" evidence="1">
    <location>
        <begin position="134"/>
        <end position="156"/>
    </location>
</feature>
<feature type="compositionally biased region" description="Basic and acidic residues" evidence="1">
    <location>
        <begin position="162"/>
        <end position="176"/>
    </location>
</feature>
<dbReference type="Proteomes" id="UP001592531">
    <property type="component" value="Unassembled WGS sequence"/>
</dbReference>
<proteinExistence type="predicted"/>
<feature type="region of interest" description="Disordered" evidence="1">
    <location>
        <begin position="92"/>
        <end position="216"/>
    </location>
</feature>
<feature type="compositionally biased region" description="Basic and acidic residues" evidence="1">
    <location>
        <begin position="204"/>
        <end position="216"/>
    </location>
</feature>
<organism evidence="2 3">
    <name type="scientific">Streptacidiphilus cavernicola</name>
    <dbReference type="NCBI Taxonomy" id="3342716"/>
    <lineage>
        <taxon>Bacteria</taxon>
        <taxon>Bacillati</taxon>
        <taxon>Actinomycetota</taxon>
        <taxon>Actinomycetes</taxon>
        <taxon>Kitasatosporales</taxon>
        <taxon>Streptomycetaceae</taxon>
        <taxon>Streptacidiphilus</taxon>
    </lineage>
</organism>
<accession>A0ABV6W2P7</accession>
<dbReference type="RefSeq" id="WP_380540981.1">
    <property type="nucleotide sequence ID" value="NZ_JBHFAB010000024.1"/>
</dbReference>
<sequence length="216" mass="21327">MGSGFEVDPARLTSLADQLGTSVDSMASARTAMASAGDGQTGEASLDKACGEFRDKWGYGLKQLGTTTHALAEGLSATAKAYLSVEDEVTRSFGGSLGGGGGAAAGVSGVRTEMFPAPDGSQGTALPPPPPPSGGGAGEGDGLGGGLGQGEGGAVGGLTDEEQARRVQEQRMREAEQNTSTPPPASPDGPGSGGSAGGTPVEQNPDRPDPRSRWGL</sequence>